<keyword evidence="2" id="KW-0004">4Fe-4S</keyword>
<dbReference type="InterPro" id="IPR013785">
    <property type="entry name" value="Aldolase_TIM"/>
</dbReference>
<dbReference type="SFLD" id="SFLDG01081">
    <property type="entry name" value="cleavage_of_the_Ca-Cb_bond_in"/>
    <property type="match status" value="1"/>
</dbReference>
<dbReference type="GO" id="GO:0046872">
    <property type="term" value="F:metal ion binding"/>
    <property type="evidence" value="ECO:0007669"/>
    <property type="project" value="UniProtKB-KW"/>
</dbReference>
<dbReference type="RefSeq" id="WP_164908816.1">
    <property type="nucleotide sequence ID" value="NZ_CP019384.1"/>
</dbReference>
<dbReference type="GO" id="GO:0051539">
    <property type="term" value="F:4 iron, 4 sulfur cluster binding"/>
    <property type="evidence" value="ECO:0007669"/>
    <property type="project" value="UniProtKB-KW"/>
</dbReference>
<dbReference type="SFLD" id="SFLDG01060">
    <property type="entry name" value="BATS_domain_containing"/>
    <property type="match status" value="1"/>
</dbReference>
<dbReference type="CDD" id="cd01335">
    <property type="entry name" value="Radical_SAM"/>
    <property type="match status" value="1"/>
</dbReference>
<reference evidence="9 10" key="1">
    <citation type="submission" date="2017-01" db="EMBL/GenBank/DDBJ databases">
        <title>First insights into the biology of 'candidatus Vampirococcus archaeovorus'.</title>
        <authorList>
            <person name="Kizina J."/>
            <person name="Jordan S."/>
            <person name="Stueber K."/>
            <person name="Reinhardt R."/>
            <person name="Harder J."/>
        </authorList>
    </citation>
    <scope>NUCLEOTIDE SEQUENCE [LARGE SCALE GENOMIC DNA]</scope>
    <source>
        <strain evidence="9 10">LiM</strain>
    </source>
</reference>
<evidence type="ECO:0000256" key="6">
    <source>
        <dbReference type="ARBA" id="ARBA00023014"/>
    </source>
</evidence>
<evidence type="ECO:0000313" key="10">
    <source>
        <dbReference type="Proteomes" id="UP000287243"/>
    </source>
</evidence>
<evidence type="ECO:0000259" key="8">
    <source>
        <dbReference type="PROSITE" id="PS51918"/>
    </source>
</evidence>
<evidence type="ECO:0000256" key="7">
    <source>
        <dbReference type="SAM" id="MobiDB-lite"/>
    </source>
</evidence>
<evidence type="ECO:0000256" key="5">
    <source>
        <dbReference type="ARBA" id="ARBA00023004"/>
    </source>
</evidence>
<dbReference type="AlphaFoldDB" id="A0A410P379"/>
<sequence length="461" mass="51204">MKHIDEQKIWDVLGDAQKASAADVEAVLAKSRTLKGLTLKETAVLLSVSDPAILKKILETAAWVKNEIYGSRIVLFAPLYTSNFCMNGCLYCGFKADNKSVKRKALTPGEVSREVSWLLGCGHKRILLVAGESRGSRRPVVEDYVEAIEAVYRVRIGAHQIRRVNINCAPLSVDDFCKLKRAGIGTYQLFQETYHDATYRRLHPYGPKSDPDNRLDAIDRAFRAGIDDVGIGPLFGLYDYRFETLGLLGHIRHLEEAFGVGPHTISVPRIEPAHGIDFMSQTAYKLSDEEFKKTVAVLRLAVPYTGIILTTREVPAFRDELFAVGVSQVSAGSRTSPGGYTQDDGADDGQFFPNDSRNLDQVIGSLLEKGLCPSFCAACYRKERTGATFMGLAKPGAIKGKCQMNALITLKEYLDDFASPGVKERGYRLIEEARTLLDEDTRRQLSVFFDDIQRGIRDAYV</sequence>
<dbReference type="SFLD" id="SFLDS00029">
    <property type="entry name" value="Radical_SAM"/>
    <property type="match status" value="1"/>
</dbReference>
<dbReference type="PANTHER" id="PTHR43583">
    <property type="entry name" value="2-IMINOACETATE SYNTHASE"/>
    <property type="match status" value="1"/>
</dbReference>
<organism evidence="9 10">
    <name type="scientific">Velamenicoccus archaeovorus</name>
    <dbReference type="NCBI Taxonomy" id="1930593"/>
    <lineage>
        <taxon>Bacteria</taxon>
        <taxon>Pseudomonadati</taxon>
        <taxon>Candidatus Omnitrophota</taxon>
        <taxon>Candidatus Velamenicoccus</taxon>
    </lineage>
</organism>
<dbReference type="Proteomes" id="UP000287243">
    <property type="component" value="Chromosome"/>
</dbReference>
<dbReference type="InterPro" id="IPR058240">
    <property type="entry name" value="rSAM_sf"/>
</dbReference>
<dbReference type="SUPFAM" id="SSF102114">
    <property type="entry name" value="Radical SAM enzymes"/>
    <property type="match status" value="1"/>
</dbReference>
<evidence type="ECO:0000256" key="2">
    <source>
        <dbReference type="ARBA" id="ARBA00022485"/>
    </source>
</evidence>
<gene>
    <name evidence="9" type="ORF">BU251_02030</name>
</gene>
<comment type="cofactor">
    <cofactor evidence="1">
        <name>[4Fe-4S] cluster</name>
        <dbReference type="ChEBI" id="CHEBI:49883"/>
    </cofactor>
</comment>
<dbReference type="PANTHER" id="PTHR43583:SF2">
    <property type="entry name" value="THIAZOLE BIOSYNTHESIS PROTEIN"/>
    <property type="match status" value="1"/>
</dbReference>
<dbReference type="KEGG" id="vai:BU251_02030"/>
<evidence type="ECO:0000256" key="1">
    <source>
        <dbReference type="ARBA" id="ARBA00001966"/>
    </source>
</evidence>
<dbReference type="GO" id="GO:0044272">
    <property type="term" value="P:sulfur compound biosynthetic process"/>
    <property type="evidence" value="ECO:0007669"/>
    <property type="project" value="UniProtKB-ARBA"/>
</dbReference>
<proteinExistence type="predicted"/>
<dbReference type="GO" id="GO:0003824">
    <property type="term" value="F:catalytic activity"/>
    <property type="evidence" value="ECO:0007669"/>
    <property type="project" value="InterPro"/>
</dbReference>
<dbReference type="Pfam" id="PF04055">
    <property type="entry name" value="Radical_SAM"/>
    <property type="match status" value="1"/>
</dbReference>
<keyword evidence="10" id="KW-1185">Reference proteome</keyword>
<dbReference type="SFLD" id="SFLDF00319">
    <property type="entry name" value="Fe_hydrogenase_maturase_(HydG"/>
    <property type="match status" value="1"/>
</dbReference>
<feature type="region of interest" description="Disordered" evidence="7">
    <location>
        <begin position="330"/>
        <end position="350"/>
    </location>
</feature>
<feature type="compositionally biased region" description="Polar residues" evidence="7">
    <location>
        <begin position="330"/>
        <end position="339"/>
    </location>
</feature>
<keyword evidence="5" id="KW-0408">Iron</keyword>
<dbReference type="InterPro" id="IPR034428">
    <property type="entry name" value="ThiH/NoCL/HydG-like"/>
</dbReference>
<dbReference type="InterPro" id="IPR007197">
    <property type="entry name" value="rSAM"/>
</dbReference>
<keyword evidence="3" id="KW-0949">S-adenosyl-L-methionine</keyword>
<dbReference type="NCBIfam" id="TIGR03955">
    <property type="entry name" value="rSAM_HydG"/>
    <property type="match status" value="1"/>
</dbReference>
<keyword evidence="6" id="KW-0411">Iron-sulfur</keyword>
<dbReference type="Gene3D" id="3.20.20.70">
    <property type="entry name" value="Aldolase class I"/>
    <property type="match status" value="1"/>
</dbReference>
<protein>
    <submittedName>
        <fullName evidence="9">[FeFe]-hydrogenase maturation protein HydG</fullName>
    </submittedName>
</protein>
<dbReference type="EMBL" id="CP019384">
    <property type="protein sequence ID" value="QAT16593.1"/>
    <property type="molecule type" value="Genomic_DNA"/>
</dbReference>
<dbReference type="InterPro" id="IPR024007">
    <property type="entry name" value="FeFe-hyd_mat_HydG"/>
</dbReference>
<name>A0A410P379_VELA1</name>
<dbReference type="PROSITE" id="PS51918">
    <property type="entry name" value="RADICAL_SAM"/>
    <property type="match status" value="1"/>
</dbReference>
<feature type="domain" description="Radical SAM core" evidence="8">
    <location>
        <begin position="69"/>
        <end position="304"/>
    </location>
</feature>
<evidence type="ECO:0000256" key="4">
    <source>
        <dbReference type="ARBA" id="ARBA00022723"/>
    </source>
</evidence>
<accession>A0A410P379</accession>
<keyword evidence="4" id="KW-0479">Metal-binding</keyword>
<dbReference type="Pfam" id="PF06968">
    <property type="entry name" value="BATS"/>
    <property type="match status" value="1"/>
</dbReference>
<dbReference type="SMART" id="SM00876">
    <property type="entry name" value="BATS"/>
    <property type="match status" value="1"/>
</dbReference>
<evidence type="ECO:0000313" key="9">
    <source>
        <dbReference type="EMBL" id="QAT16593.1"/>
    </source>
</evidence>
<dbReference type="GO" id="GO:0042364">
    <property type="term" value="P:water-soluble vitamin biosynthetic process"/>
    <property type="evidence" value="ECO:0007669"/>
    <property type="project" value="UniProtKB-ARBA"/>
</dbReference>
<evidence type="ECO:0000256" key="3">
    <source>
        <dbReference type="ARBA" id="ARBA00022691"/>
    </source>
</evidence>
<dbReference type="InterPro" id="IPR010722">
    <property type="entry name" value="BATS_dom"/>
</dbReference>